<evidence type="ECO:0000313" key="2">
    <source>
        <dbReference type="EMBL" id="GBP64806.1"/>
    </source>
</evidence>
<organism evidence="2 3">
    <name type="scientific">Eumeta variegata</name>
    <name type="common">Bagworm moth</name>
    <name type="synonym">Eumeta japonica</name>
    <dbReference type="NCBI Taxonomy" id="151549"/>
    <lineage>
        <taxon>Eukaryota</taxon>
        <taxon>Metazoa</taxon>
        <taxon>Ecdysozoa</taxon>
        <taxon>Arthropoda</taxon>
        <taxon>Hexapoda</taxon>
        <taxon>Insecta</taxon>
        <taxon>Pterygota</taxon>
        <taxon>Neoptera</taxon>
        <taxon>Endopterygota</taxon>
        <taxon>Lepidoptera</taxon>
        <taxon>Glossata</taxon>
        <taxon>Ditrysia</taxon>
        <taxon>Tineoidea</taxon>
        <taxon>Psychidae</taxon>
        <taxon>Oiketicinae</taxon>
        <taxon>Eumeta</taxon>
    </lineage>
</organism>
<evidence type="ECO:0000313" key="3">
    <source>
        <dbReference type="Proteomes" id="UP000299102"/>
    </source>
</evidence>
<comment type="caution">
    <text evidence="2">The sequence shown here is derived from an EMBL/GenBank/DDBJ whole genome shotgun (WGS) entry which is preliminary data.</text>
</comment>
<gene>
    <name evidence="2" type="ORF">EVAR_50322_1</name>
</gene>
<proteinExistence type="predicted"/>
<feature type="region of interest" description="Disordered" evidence="1">
    <location>
        <begin position="57"/>
        <end position="85"/>
    </location>
</feature>
<dbReference type="AlphaFoldDB" id="A0A4C1XLM3"/>
<keyword evidence="3" id="KW-1185">Reference proteome</keyword>
<protein>
    <submittedName>
        <fullName evidence="2">Uncharacterized protein</fullName>
    </submittedName>
</protein>
<reference evidence="2 3" key="1">
    <citation type="journal article" date="2019" name="Commun. Biol.">
        <title>The bagworm genome reveals a unique fibroin gene that provides high tensile strength.</title>
        <authorList>
            <person name="Kono N."/>
            <person name="Nakamura H."/>
            <person name="Ohtoshi R."/>
            <person name="Tomita M."/>
            <person name="Numata K."/>
            <person name="Arakawa K."/>
        </authorList>
    </citation>
    <scope>NUCLEOTIDE SEQUENCE [LARGE SCALE GENOMIC DNA]</scope>
</reference>
<dbReference type="Proteomes" id="UP000299102">
    <property type="component" value="Unassembled WGS sequence"/>
</dbReference>
<sequence>MKTSEQINDGASTPAAGAAEAMQVDGVIAYISTLLLEPYPKRLHRSNTAFDHVIVSRRSTKARASRPRQAVASARRPSCSKLSKK</sequence>
<evidence type="ECO:0000256" key="1">
    <source>
        <dbReference type="SAM" id="MobiDB-lite"/>
    </source>
</evidence>
<name>A0A4C1XLM3_EUMVA</name>
<accession>A0A4C1XLM3</accession>
<dbReference type="EMBL" id="BGZK01000910">
    <property type="protein sequence ID" value="GBP64806.1"/>
    <property type="molecule type" value="Genomic_DNA"/>
</dbReference>